<feature type="domain" description="PKD" evidence="3">
    <location>
        <begin position="171"/>
        <end position="214"/>
    </location>
</feature>
<dbReference type="InterPro" id="IPR002884">
    <property type="entry name" value="P_dom"/>
</dbReference>
<dbReference type="InterPro" id="IPR000601">
    <property type="entry name" value="PKD_dom"/>
</dbReference>
<keyword evidence="2" id="KW-0378">Hydrolase</keyword>
<keyword evidence="1" id="KW-0645">Protease</keyword>
<dbReference type="InterPro" id="IPR035914">
    <property type="entry name" value="Sperma_CUB_dom_sf"/>
</dbReference>
<evidence type="ECO:0000259" key="3">
    <source>
        <dbReference type="PROSITE" id="PS50093"/>
    </source>
</evidence>
<dbReference type="SUPFAM" id="SSF49299">
    <property type="entry name" value="PKD domain"/>
    <property type="match status" value="1"/>
</dbReference>
<feature type="domain" description="P/Homo B" evidence="4">
    <location>
        <begin position="275"/>
        <end position="473"/>
    </location>
</feature>
<dbReference type="Gene3D" id="2.60.120.260">
    <property type="entry name" value="Galactose-binding domain-like"/>
    <property type="match status" value="1"/>
</dbReference>
<dbReference type="InterPro" id="IPR022409">
    <property type="entry name" value="PKD/Chitinase_dom"/>
</dbReference>
<sequence>MIKNYFLNIVFLIVCTISFGQTYNMPNGANGTISTCSGTFRDRAGDYLSSQNSTITFCPSTPGDKIRITFTAFETEDGFDYLEVWQGNTAGASGTGVDVFMGTPTLPFTITSTSPDGCLSFRFISDGGSEYAGWTSTISCVTPCVPPTAALVDASTVDICPSTSITPGSTTVAFNASSSTTPSGALVRYEWDWGDGTTSITATPNTTHTFPTTGGLYLVRLRVRNNIFTTDPLGCLSANSVTRVVRVMPEPSFAGLSPATVAINCGDSVTLNGAALSQTIVQSTPSVISGPINLPDGSGSSYNSQLDFSGLFPPGATMVAGCYPTVSFDIEHSYTGDLDIILISPTGEQVILFDQHAPVGPGHFGACSAGATDGVPGCVATYSVVNTGGASWTAVGSTTAAPPTVNGTCSYTGVCETGGSYYIPQTYTSTNSFAALNGAALNGVWTLRVVDNIASDDGVLSNWSLTFPSSCYANLLSETPDLTTATWTHTGAGPVIPAQSTTNTVVNNPGPSCPSPGPCVGNQLNNNINLGPFPTAGSFVYTFTVVDQYGCSYLRNVTVNVASCSVCNLVLSSAAATSSQSLCIGSPISNIVYNYGGTATSASVTGLPAGITANIVGGVITISGTPTVSGTFNYIVNTIGCTPNLSLTGTITINASPVLTSLTSNTPVCINSNAEFYLAGTSNSIVTYNINGGASQTTTINSGGTATVTIPSVIANTTFNALNIAATTSPVVGNGLSSVGGISPVNSTGAISALGAAAVAGNCTQLDNTSSVLTITLQHIVPAGTPITVSLARDNAAGDVAITCGGSTLNFNAGTVDVLSQLIIIPTVSTNTITFTRSAGRLWIDGVEYNYTPTGCSVNVSNSATVVVTPLNTIASGTSQTVCVNSPITNITLATTGATGATFAGLPAGVTGSWSG</sequence>
<gene>
    <name evidence="5" type="ORF">AAEO58_08835</name>
</gene>
<evidence type="ECO:0000256" key="2">
    <source>
        <dbReference type="ARBA" id="ARBA00022801"/>
    </source>
</evidence>
<evidence type="ECO:0000313" key="5">
    <source>
        <dbReference type="EMBL" id="MEL1248148.1"/>
    </source>
</evidence>
<dbReference type="SUPFAM" id="SSF49785">
    <property type="entry name" value="Galactose-binding domain-like"/>
    <property type="match status" value="1"/>
</dbReference>
<dbReference type="Pfam" id="PF18911">
    <property type="entry name" value="PKD_4"/>
    <property type="match status" value="1"/>
</dbReference>
<feature type="non-terminal residue" evidence="5">
    <location>
        <position position="916"/>
    </location>
</feature>
<protein>
    <submittedName>
        <fullName evidence="5">Proprotein convertase P-domain-containing protein</fullName>
    </submittedName>
</protein>
<dbReference type="EMBL" id="JBBYHT010000003">
    <property type="protein sequence ID" value="MEL1248148.1"/>
    <property type="molecule type" value="Genomic_DNA"/>
</dbReference>
<organism evidence="5 6">
    <name type="scientific">Flavobacterium helocola</name>
    <dbReference type="NCBI Taxonomy" id="3139139"/>
    <lineage>
        <taxon>Bacteria</taxon>
        <taxon>Pseudomonadati</taxon>
        <taxon>Bacteroidota</taxon>
        <taxon>Flavobacteriia</taxon>
        <taxon>Flavobacteriales</taxon>
        <taxon>Flavobacteriaceae</taxon>
        <taxon>Flavobacterium</taxon>
    </lineage>
</organism>
<evidence type="ECO:0000313" key="6">
    <source>
        <dbReference type="Proteomes" id="UP001393056"/>
    </source>
</evidence>
<keyword evidence="6" id="KW-1185">Reference proteome</keyword>
<name>A0ABU9I6V6_9FLAO</name>
<dbReference type="InterPro" id="IPR013783">
    <property type="entry name" value="Ig-like_fold"/>
</dbReference>
<dbReference type="InterPro" id="IPR035986">
    <property type="entry name" value="PKD_dom_sf"/>
</dbReference>
<dbReference type="Pfam" id="PF01483">
    <property type="entry name" value="P_proprotein"/>
    <property type="match status" value="2"/>
</dbReference>
<evidence type="ECO:0000256" key="1">
    <source>
        <dbReference type="ARBA" id="ARBA00022670"/>
    </source>
</evidence>
<dbReference type="InterPro" id="IPR008979">
    <property type="entry name" value="Galactose-bd-like_sf"/>
</dbReference>
<comment type="caution">
    <text evidence="5">The sequence shown here is derived from an EMBL/GenBank/DDBJ whole genome shotgun (WGS) entry which is preliminary data.</text>
</comment>
<dbReference type="Proteomes" id="UP001393056">
    <property type="component" value="Unassembled WGS sequence"/>
</dbReference>
<dbReference type="CDD" id="cd00146">
    <property type="entry name" value="PKD"/>
    <property type="match status" value="1"/>
</dbReference>
<proteinExistence type="predicted"/>
<evidence type="ECO:0000259" key="4">
    <source>
        <dbReference type="PROSITE" id="PS51829"/>
    </source>
</evidence>
<dbReference type="SMART" id="SM00089">
    <property type="entry name" value="PKD"/>
    <property type="match status" value="1"/>
</dbReference>
<reference evidence="5 6" key="1">
    <citation type="submission" date="2024-04" db="EMBL/GenBank/DDBJ databases">
        <title>Flavobacterium sp. DGU41 16S ribosomal RNA gene Genome sequencing and assembly.</title>
        <authorList>
            <person name="Park S."/>
        </authorList>
    </citation>
    <scope>NUCLEOTIDE SEQUENCE [LARGE SCALE GENOMIC DNA]</scope>
    <source>
        <strain evidence="5 6">DGU41</strain>
    </source>
</reference>
<dbReference type="Gene3D" id="2.60.120.290">
    <property type="entry name" value="Spermadhesin, CUB domain"/>
    <property type="match status" value="1"/>
</dbReference>
<dbReference type="PROSITE" id="PS51829">
    <property type="entry name" value="P_HOMO_B"/>
    <property type="match status" value="1"/>
</dbReference>
<dbReference type="SUPFAM" id="SSF49854">
    <property type="entry name" value="Spermadhesin, CUB domain"/>
    <property type="match status" value="1"/>
</dbReference>
<dbReference type="Gene3D" id="2.60.40.10">
    <property type="entry name" value="Immunoglobulins"/>
    <property type="match status" value="1"/>
</dbReference>
<accession>A0ABU9I6V6</accession>
<dbReference type="RefSeq" id="WP_341683083.1">
    <property type="nucleotide sequence ID" value="NZ_JBBYHT010000003.1"/>
</dbReference>
<dbReference type="PROSITE" id="PS50093">
    <property type="entry name" value="PKD"/>
    <property type="match status" value="1"/>
</dbReference>